<dbReference type="InterPro" id="IPR030456">
    <property type="entry name" value="TF_fork_head_CS_2"/>
</dbReference>
<dbReference type="EMBL" id="KZ308174">
    <property type="protein sequence ID" value="KAG8223803.1"/>
    <property type="molecule type" value="Genomic_DNA"/>
</dbReference>
<feature type="compositionally biased region" description="Basic and acidic residues" evidence="8">
    <location>
        <begin position="465"/>
        <end position="474"/>
    </location>
</feature>
<keyword evidence="5 7" id="KW-0539">Nucleus</keyword>
<accession>A0A8K0NVZ8</accession>
<evidence type="ECO:0000256" key="4">
    <source>
        <dbReference type="ARBA" id="ARBA00023163"/>
    </source>
</evidence>
<dbReference type="GO" id="GO:0030154">
    <property type="term" value="P:cell differentiation"/>
    <property type="evidence" value="ECO:0007669"/>
    <property type="project" value="TreeGrafter"/>
</dbReference>
<feature type="compositionally biased region" description="Pro residues" evidence="8">
    <location>
        <begin position="478"/>
        <end position="489"/>
    </location>
</feature>
<evidence type="ECO:0000313" key="11">
    <source>
        <dbReference type="Proteomes" id="UP000792457"/>
    </source>
</evidence>
<name>A0A8K0NVZ8_LADFU</name>
<dbReference type="PROSITE" id="PS00657">
    <property type="entry name" value="FORK_HEAD_1"/>
    <property type="match status" value="1"/>
</dbReference>
<dbReference type="OrthoDB" id="5954824at2759"/>
<dbReference type="GO" id="GO:0009653">
    <property type="term" value="P:anatomical structure morphogenesis"/>
    <property type="evidence" value="ECO:0007669"/>
    <property type="project" value="TreeGrafter"/>
</dbReference>
<dbReference type="GO" id="GO:0000981">
    <property type="term" value="F:DNA-binding transcription factor activity, RNA polymerase II-specific"/>
    <property type="evidence" value="ECO:0007669"/>
    <property type="project" value="TreeGrafter"/>
</dbReference>
<dbReference type="FunFam" id="1.10.10.10:FF:000082">
    <property type="entry name" value="forkhead box protein B2"/>
    <property type="match status" value="1"/>
</dbReference>
<evidence type="ECO:0000313" key="10">
    <source>
        <dbReference type="EMBL" id="KAG8223803.1"/>
    </source>
</evidence>
<feature type="region of interest" description="Disordered" evidence="8">
    <location>
        <begin position="96"/>
        <end position="122"/>
    </location>
</feature>
<protein>
    <recommendedName>
        <fullName evidence="9">Fork-head domain-containing protein</fullName>
    </recommendedName>
</protein>
<keyword evidence="2" id="KW-0805">Transcription regulation</keyword>
<dbReference type="PANTHER" id="PTHR11829:SF377">
    <property type="entry name" value="FORK HEAD DOMAIN-CONTAINING PROTEIN FD4-RELATED"/>
    <property type="match status" value="1"/>
</dbReference>
<reference evidence="10" key="2">
    <citation type="submission" date="2017-10" db="EMBL/GenBank/DDBJ databases">
        <title>Ladona fulva Genome sequencing and assembly.</title>
        <authorList>
            <person name="Murali S."/>
            <person name="Richards S."/>
            <person name="Bandaranaike D."/>
            <person name="Bellair M."/>
            <person name="Blankenburg K."/>
            <person name="Chao H."/>
            <person name="Dinh H."/>
            <person name="Doddapaneni H."/>
            <person name="Dugan-Rocha S."/>
            <person name="Elkadiri S."/>
            <person name="Gnanaolivu R."/>
            <person name="Hernandez B."/>
            <person name="Skinner E."/>
            <person name="Javaid M."/>
            <person name="Lee S."/>
            <person name="Li M."/>
            <person name="Ming W."/>
            <person name="Munidasa M."/>
            <person name="Muniz J."/>
            <person name="Nguyen L."/>
            <person name="Hughes D."/>
            <person name="Osuji N."/>
            <person name="Pu L.-L."/>
            <person name="Puazo M."/>
            <person name="Qu C."/>
            <person name="Quiroz J."/>
            <person name="Raj R."/>
            <person name="Weissenberger G."/>
            <person name="Xin Y."/>
            <person name="Zou X."/>
            <person name="Han Y."/>
            <person name="Worley K."/>
            <person name="Muzny D."/>
            <person name="Gibbs R."/>
        </authorList>
    </citation>
    <scope>NUCLEOTIDE SEQUENCE</scope>
    <source>
        <strain evidence="10">Sampled in the wild</strain>
    </source>
</reference>
<reference evidence="10" key="1">
    <citation type="submission" date="2013-04" db="EMBL/GenBank/DDBJ databases">
        <authorList>
            <person name="Qu J."/>
            <person name="Murali S.C."/>
            <person name="Bandaranaike D."/>
            <person name="Bellair M."/>
            <person name="Blankenburg K."/>
            <person name="Chao H."/>
            <person name="Dinh H."/>
            <person name="Doddapaneni H."/>
            <person name="Downs B."/>
            <person name="Dugan-Rocha S."/>
            <person name="Elkadiri S."/>
            <person name="Gnanaolivu R.D."/>
            <person name="Hernandez B."/>
            <person name="Javaid M."/>
            <person name="Jayaseelan J.C."/>
            <person name="Lee S."/>
            <person name="Li M."/>
            <person name="Ming W."/>
            <person name="Munidasa M."/>
            <person name="Muniz J."/>
            <person name="Nguyen L."/>
            <person name="Ongeri F."/>
            <person name="Osuji N."/>
            <person name="Pu L.-L."/>
            <person name="Puazo M."/>
            <person name="Qu C."/>
            <person name="Quiroz J."/>
            <person name="Raj R."/>
            <person name="Weissenberger G."/>
            <person name="Xin Y."/>
            <person name="Zou X."/>
            <person name="Han Y."/>
            <person name="Richards S."/>
            <person name="Worley K."/>
            <person name="Muzny D."/>
            <person name="Gibbs R."/>
        </authorList>
    </citation>
    <scope>NUCLEOTIDE SEQUENCE</scope>
    <source>
        <strain evidence="10">Sampled in the wild</strain>
    </source>
</reference>
<dbReference type="SUPFAM" id="SSF46785">
    <property type="entry name" value="Winged helix' DNA-binding domain"/>
    <property type="match status" value="1"/>
</dbReference>
<feature type="domain" description="Fork-head" evidence="9">
    <location>
        <begin position="123"/>
        <end position="217"/>
    </location>
</feature>
<dbReference type="InterPro" id="IPR050211">
    <property type="entry name" value="FOX_domain-containing"/>
</dbReference>
<comment type="caution">
    <text evidence="10">The sequence shown here is derived from an EMBL/GenBank/DDBJ whole genome shotgun (WGS) entry which is preliminary data.</text>
</comment>
<dbReference type="GO" id="GO:0005634">
    <property type="term" value="C:nucleus"/>
    <property type="evidence" value="ECO:0007669"/>
    <property type="project" value="UniProtKB-SubCell"/>
</dbReference>
<gene>
    <name evidence="10" type="ORF">J437_LFUL001400</name>
</gene>
<sequence length="507" mass="55521">MGHLGPSYTERNGTVGFQIPWREEKSRIGEEKREGGGGSHGKGRRSDPPRCPPLGLCTAWTPGGTKDPPEVYAPLVIDQNYLRKKSQTSAVFCHRRSAGGAHGDLAPEEDMPRPSRESYGDQKPPYSYISLTAMAIWSSPEKMLPLSDIYKFITDRFPYYRKNTQRWQNSLRHNLSFNDCFIKIPRRPDRPGKGAFWALHPAAIDMFENGSFLRRRKRFKLPKTEKEALEAGLHRASIACCSSGTLSTVPSRLPPPSTLSHTSQACPVPTQRKSFSIDSIMGRGEERLSPTQEHYHTQQFLQRSFPPDLLPPLLLPPHHSVHQHRPPPPHPPSHNFSPFSCSQSPVHPLAGHHTLSPERQQAAAFLALSQGLHPALYAAAAAFAAAASATPVSSLPIVKPHALPAFPGNFLGMLPPALHPPFPQMQARPPPEASPPPPTPFVDVVDYSSSGSSASSCPPTPPSHSEVKERRDSLLEPGEPPPLLPPPPMCSVDSPAVLQKQTSPTMG</sequence>
<comment type="function">
    <text evidence="6">Involved in development during embryogenesis.</text>
</comment>
<dbReference type="InterPro" id="IPR018122">
    <property type="entry name" value="TF_fork_head_CS_1"/>
</dbReference>
<dbReference type="Pfam" id="PF00250">
    <property type="entry name" value="Forkhead"/>
    <property type="match status" value="1"/>
</dbReference>
<dbReference type="Gene3D" id="1.10.10.10">
    <property type="entry name" value="Winged helix-like DNA-binding domain superfamily/Winged helix DNA-binding domain"/>
    <property type="match status" value="1"/>
</dbReference>
<feature type="compositionally biased region" description="Low complexity" evidence="8">
    <location>
        <begin position="448"/>
        <end position="457"/>
    </location>
</feature>
<dbReference type="PROSITE" id="PS00658">
    <property type="entry name" value="FORK_HEAD_2"/>
    <property type="match status" value="1"/>
</dbReference>
<evidence type="ECO:0000256" key="7">
    <source>
        <dbReference type="PROSITE-ProRule" id="PRU00089"/>
    </source>
</evidence>
<dbReference type="SMART" id="SM00339">
    <property type="entry name" value="FH"/>
    <property type="match status" value="1"/>
</dbReference>
<dbReference type="InterPro" id="IPR036388">
    <property type="entry name" value="WH-like_DNA-bd_sf"/>
</dbReference>
<feature type="compositionally biased region" description="Low complexity" evidence="8">
    <location>
        <begin position="333"/>
        <end position="342"/>
    </location>
</feature>
<evidence type="ECO:0000256" key="5">
    <source>
        <dbReference type="ARBA" id="ARBA00023242"/>
    </source>
</evidence>
<keyword evidence="4" id="KW-0804">Transcription</keyword>
<dbReference type="InterPro" id="IPR036390">
    <property type="entry name" value="WH_DNA-bd_sf"/>
</dbReference>
<dbReference type="PROSITE" id="PS50039">
    <property type="entry name" value="FORK_HEAD_3"/>
    <property type="match status" value="1"/>
</dbReference>
<evidence type="ECO:0000256" key="1">
    <source>
        <dbReference type="ARBA" id="ARBA00004123"/>
    </source>
</evidence>
<dbReference type="AlphaFoldDB" id="A0A8K0NVZ8"/>
<evidence type="ECO:0000256" key="3">
    <source>
        <dbReference type="ARBA" id="ARBA00023125"/>
    </source>
</evidence>
<keyword evidence="11" id="KW-1185">Reference proteome</keyword>
<evidence type="ECO:0000259" key="9">
    <source>
        <dbReference type="PROSITE" id="PS50039"/>
    </source>
</evidence>
<evidence type="ECO:0000256" key="2">
    <source>
        <dbReference type="ARBA" id="ARBA00023015"/>
    </source>
</evidence>
<dbReference type="Proteomes" id="UP000792457">
    <property type="component" value="Unassembled WGS sequence"/>
</dbReference>
<dbReference type="PANTHER" id="PTHR11829">
    <property type="entry name" value="FORKHEAD BOX PROTEIN"/>
    <property type="match status" value="1"/>
</dbReference>
<organism evidence="10 11">
    <name type="scientific">Ladona fulva</name>
    <name type="common">Scarce chaser dragonfly</name>
    <name type="synonym">Libellula fulva</name>
    <dbReference type="NCBI Taxonomy" id="123851"/>
    <lineage>
        <taxon>Eukaryota</taxon>
        <taxon>Metazoa</taxon>
        <taxon>Ecdysozoa</taxon>
        <taxon>Arthropoda</taxon>
        <taxon>Hexapoda</taxon>
        <taxon>Insecta</taxon>
        <taxon>Pterygota</taxon>
        <taxon>Palaeoptera</taxon>
        <taxon>Odonata</taxon>
        <taxon>Epiprocta</taxon>
        <taxon>Anisoptera</taxon>
        <taxon>Libelluloidea</taxon>
        <taxon>Libellulidae</taxon>
        <taxon>Ladona</taxon>
    </lineage>
</organism>
<feature type="compositionally biased region" description="Basic and acidic residues" evidence="8">
    <location>
        <begin position="21"/>
        <end position="35"/>
    </location>
</feature>
<evidence type="ECO:0000256" key="8">
    <source>
        <dbReference type="SAM" id="MobiDB-lite"/>
    </source>
</evidence>
<comment type="subcellular location">
    <subcellularLocation>
        <location evidence="1 7">Nucleus</location>
    </subcellularLocation>
</comment>
<proteinExistence type="predicted"/>
<feature type="DNA-binding region" description="Fork-head" evidence="7">
    <location>
        <begin position="123"/>
        <end position="217"/>
    </location>
</feature>
<feature type="region of interest" description="Disordered" evidence="8">
    <location>
        <begin position="421"/>
        <end position="507"/>
    </location>
</feature>
<feature type="compositionally biased region" description="Basic and acidic residues" evidence="8">
    <location>
        <begin position="110"/>
        <end position="120"/>
    </location>
</feature>
<feature type="region of interest" description="Disordered" evidence="8">
    <location>
        <begin position="312"/>
        <end position="352"/>
    </location>
</feature>
<evidence type="ECO:0000256" key="6">
    <source>
        <dbReference type="ARBA" id="ARBA00060234"/>
    </source>
</evidence>
<dbReference type="InterPro" id="IPR001766">
    <property type="entry name" value="Fork_head_dom"/>
</dbReference>
<keyword evidence="3 7" id="KW-0238">DNA-binding</keyword>
<dbReference type="PRINTS" id="PR00053">
    <property type="entry name" value="FORKHEAD"/>
</dbReference>
<feature type="compositionally biased region" description="Pro residues" evidence="8">
    <location>
        <begin position="421"/>
        <end position="440"/>
    </location>
</feature>
<feature type="region of interest" description="Disordered" evidence="8">
    <location>
        <begin position="1"/>
        <end position="53"/>
    </location>
</feature>
<dbReference type="GO" id="GO:0000978">
    <property type="term" value="F:RNA polymerase II cis-regulatory region sequence-specific DNA binding"/>
    <property type="evidence" value="ECO:0007669"/>
    <property type="project" value="TreeGrafter"/>
</dbReference>